<dbReference type="CDD" id="cd00018">
    <property type="entry name" value="AP2"/>
    <property type="match status" value="1"/>
</dbReference>
<keyword evidence="4" id="KW-0238">DNA-binding</keyword>
<comment type="caution">
    <text evidence="10">The sequence shown here is derived from an EMBL/GenBank/DDBJ whole genome shotgun (WGS) entry which is preliminary data.</text>
</comment>
<comment type="similarity">
    <text evidence="7">Belongs to the AP2/ERF transcription factor family. ERF subfamily.</text>
</comment>
<accession>A0A5B6V0C5</accession>
<evidence type="ECO:0000259" key="9">
    <source>
        <dbReference type="PROSITE" id="PS51032"/>
    </source>
</evidence>
<dbReference type="GO" id="GO:0003677">
    <property type="term" value="F:DNA binding"/>
    <property type="evidence" value="ECO:0007669"/>
    <property type="project" value="UniProtKB-KW"/>
</dbReference>
<keyword evidence="6" id="KW-0539">Nucleus</keyword>
<dbReference type="Gene3D" id="3.30.730.10">
    <property type="entry name" value="AP2/ERF domain"/>
    <property type="match status" value="1"/>
</dbReference>
<evidence type="ECO:0000256" key="6">
    <source>
        <dbReference type="ARBA" id="ARBA00023242"/>
    </source>
</evidence>
<dbReference type="GO" id="GO:0005634">
    <property type="term" value="C:nucleus"/>
    <property type="evidence" value="ECO:0007669"/>
    <property type="project" value="UniProtKB-SubCell"/>
</dbReference>
<evidence type="ECO:0000256" key="4">
    <source>
        <dbReference type="ARBA" id="ARBA00023125"/>
    </source>
</evidence>
<evidence type="ECO:0000313" key="11">
    <source>
        <dbReference type="Proteomes" id="UP000325315"/>
    </source>
</evidence>
<dbReference type="GO" id="GO:0009873">
    <property type="term" value="P:ethylene-activated signaling pathway"/>
    <property type="evidence" value="ECO:0007669"/>
    <property type="project" value="UniProtKB-KW"/>
</dbReference>
<keyword evidence="2" id="KW-0936">Ethylene signaling pathway</keyword>
<gene>
    <name evidence="10" type="ORF">EPI10_029052</name>
</gene>
<dbReference type="PANTHER" id="PTHR31677:SF264">
    <property type="entry name" value="ETHYLENE-RESPONSIVE TRANSCRIPTION FACTOR LEP"/>
    <property type="match status" value="1"/>
</dbReference>
<dbReference type="SUPFAM" id="SSF54171">
    <property type="entry name" value="DNA-binding domain"/>
    <property type="match status" value="1"/>
</dbReference>
<dbReference type="Proteomes" id="UP000325315">
    <property type="component" value="Unassembled WGS sequence"/>
</dbReference>
<evidence type="ECO:0000313" key="10">
    <source>
        <dbReference type="EMBL" id="KAA3462577.1"/>
    </source>
</evidence>
<evidence type="ECO:0000256" key="8">
    <source>
        <dbReference type="SAM" id="MobiDB-lite"/>
    </source>
</evidence>
<comment type="subcellular location">
    <subcellularLocation>
        <location evidence="1">Nucleus</location>
    </subcellularLocation>
</comment>
<dbReference type="PANTHER" id="PTHR31677">
    <property type="entry name" value="AP2 DOMAIN CLASS TRANSCRIPTION FACTOR"/>
    <property type="match status" value="1"/>
</dbReference>
<proteinExistence type="inferred from homology"/>
<name>A0A5B6V0C5_9ROSI</name>
<evidence type="ECO:0000256" key="1">
    <source>
        <dbReference type="ARBA" id="ARBA00004123"/>
    </source>
</evidence>
<dbReference type="CDD" id="cd09272">
    <property type="entry name" value="RNase_HI_RT_Ty1"/>
    <property type="match status" value="1"/>
</dbReference>
<dbReference type="FunFam" id="3.30.730.10:FF:000001">
    <property type="entry name" value="Ethylene-responsive transcription factor 2"/>
    <property type="match status" value="1"/>
</dbReference>
<dbReference type="InterPro" id="IPR001471">
    <property type="entry name" value="AP2/ERF_dom"/>
</dbReference>
<dbReference type="InterPro" id="IPR016177">
    <property type="entry name" value="DNA-bd_dom_sf"/>
</dbReference>
<dbReference type="InterPro" id="IPR036955">
    <property type="entry name" value="AP2/ERF_dom_sf"/>
</dbReference>
<dbReference type="EMBL" id="SMMG02000009">
    <property type="protein sequence ID" value="KAA3462577.1"/>
    <property type="molecule type" value="Genomic_DNA"/>
</dbReference>
<dbReference type="SMART" id="SM00380">
    <property type="entry name" value="AP2"/>
    <property type="match status" value="1"/>
</dbReference>
<dbReference type="GO" id="GO:0003700">
    <property type="term" value="F:DNA-binding transcription factor activity"/>
    <property type="evidence" value="ECO:0007669"/>
    <property type="project" value="InterPro"/>
</dbReference>
<reference evidence="11" key="1">
    <citation type="journal article" date="2019" name="Plant Biotechnol. J.">
        <title>Genome sequencing of the Australian wild diploid species Gossypium australe highlights disease resistance and delayed gland morphogenesis.</title>
        <authorList>
            <person name="Cai Y."/>
            <person name="Cai X."/>
            <person name="Wang Q."/>
            <person name="Wang P."/>
            <person name="Zhang Y."/>
            <person name="Cai C."/>
            <person name="Xu Y."/>
            <person name="Wang K."/>
            <person name="Zhou Z."/>
            <person name="Wang C."/>
            <person name="Geng S."/>
            <person name="Li B."/>
            <person name="Dong Q."/>
            <person name="Hou Y."/>
            <person name="Wang H."/>
            <person name="Ai P."/>
            <person name="Liu Z."/>
            <person name="Yi F."/>
            <person name="Sun M."/>
            <person name="An G."/>
            <person name="Cheng J."/>
            <person name="Zhang Y."/>
            <person name="Shi Q."/>
            <person name="Xie Y."/>
            <person name="Shi X."/>
            <person name="Chang Y."/>
            <person name="Huang F."/>
            <person name="Chen Y."/>
            <person name="Hong S."/>
            <person name="Mi L."/>
            <person name="Sun Q."/>
            <person name="Zhang L."/>
            <person name="Zhou B."/>
            <person name="Peng R."/>
            <person name="Zhang X."/>
            <person name="Liu F."/>
        </authorList>
    </citation>
    <scope>NUCLEOTIDE SEQUENCE [LARGE SCALE GENOMIC DNA]</scope>
    <source>
        <strain evidence="11">cv. PA1801</strain>
    </source>
</reference>
<feature type="region of interest" description="Disordered" evidence="8">
    <location>
        <begin position="207"/>
        <end position="243"/>
    </location>
</feature>
<keyword evidence="3" id="KW-0805">Transcription regulation</keyword>
<keyword evidence="5" id="KW-0804">Transcription</keyword>
<evidence type="ECO:0000256" key="5">
    <source>
        <dbReference type="ARBA" id="ARBA00023163"/>
    </source>
</evidence>
<evidence type="ECO:0000256" key="2">
    <source>
        <dbReference type="ARBA" id="ARBA00022745"/>
    </source>
</evidence>
<evidence type="ECO:0000256" key="7">
    <source>
        <dbReference type="ARBA" id="ARBA00024343"/>
    </source>
</evidence>
<feature type="domain" description="AP2/ERF" evidence="9">
    <location>
        <begin position="240"/>
        <end position="297"/>
    </location>
</feature>
<dbReference type="PROSITE" id="PS51032">
    <property type="entry name" value="AP2_ERF"/>
    <property type="match status" value="1"/>
</dbReference>
<dbReference type="AlphaFoldDB" id="A0A5B6V0C5"/>
<keyword evidence="11" id="KW-1185">Reference proteome</keyword>
<protein>
    <submittedName>
        <fullName evidence="10">Ethylene-responsive transcription factor LEP-like</fullName>
    </submittedName>
</protein>
<evidence type="ECO:0000256" key="3">
    <source>
        <dbReference type="ARBA" id="ARBA00023015"/>
    </source>
</evidence>
<dbReference type="Pfam" id="PF00847">
    <property type="entry name" value="AP2"/>
    <property type="match status" value="1"/>
</dbReference>
<dbReference type="PRINTS" id="PR00367">
    <property type="entry name" value="ETHRSPELEMNT"/>
</dbReference>
<sequence>MTWPKGYKVATRENWACKLKKLLYGLKQSLSWEPDVSMVCTRPYISQAVGVVSRYMHNPGKGHWQVVKWILRYLLETVDVGLIFEQDKTLGQCLVRQSTIVLSTTEAEYMAVSKAVKKVVWFNGLLKDLGVVQSHISLYYYSQSTIHLVQNQVYDSRTKQIDISLNTFGCMALENAFGGTFKDDFTTFEKWKTLEVEWDRKIHQSMQSYEEARSNSKSSSSKSKRKQQPQHQQQQQQETRFLGVRRRPWGRYAAEIRDPSTKERHWLGTFDTAEDAALAYDRASRSMRGSKARTNFVYSDMPAGSSVTSIISPDEFQHDISSIFSINPPFNHQNDANHNQIFFNQDPFNACQFYSGLPAQESDAVQSYRPITGLMEAGNGGSPQFRDNSSELPPLPPDVSSTCYGYGSGVDGSDMGYGAWNDTGLFGFSDQNSNGFDSYVGFNSYELEQDSPFLENMPLPSLPDSVADAFDLGSSSTYFFQ</sequence>
<dbReference type="OrthoDB" id="780830at2759"/>
<organism evidence="10 11">
    <name type="scientific">Gossypium australe</name>
    <dbReference type="NCBI Taxonomy" id="47621"/>
    <lineage>
        <taxon>Eukaryota</taxon>
        <taxon>Viridiplantae</taxon>
        <taxon>Streptophyta</taxon>
        <taxon>Embryophyta</taxon>
        <taxon>Tracheophyta</taxon>
        <taxon>Spermatophyta</taxon>
        <taxon>Magnoliopsida</taxon>
        <taxon>eudicotyledons</taxon>
        <taxon>Gunneridae</taxon>
        <taxon>Pentapetalae</taxon>
        <taxon>rosids</taxon>
        <taxon>malvids</taxon>
        <taxon>Malvales</taxon>
        <taxon>Malvaceae</taxon>
        <taxon>Malvoideae</taxon>
        <taxon>Gossypium</taxon>
    </lineage>
</organism>